<proteinExistence type="predicted"/>
<dbReference type="EMBL" id="CABHNI010000047">
    <property type="protein sequence ID" value="VUX18085.1"/>
    <property type="molecule type" value="Genomic_DNA"/>
</dbReference>
<reference evidence="1 2" key="1">
    <citation type="submission" date="2019-07" db="EMBL/GenBank/DDBJ databases">
        <authorList>
            <person name="Hibberd C M."/>
            <person name="Gehrig L. J."/>
            <person name="Chang H.-W."/>
            <person name="Venkatesh S."/>
        </authorList>
    </citation>
    <scope>NUCLEOTIDE SEQUENCE [LARGE SCALE GENOMIC DNA]</scope>
    <source>
        <strain evidence="1">Dorea_formicigenerans_SSTS_Bg7063</strain>
    </source>
</reference>
<evidence type="ECO:0000313" key="2">
    <source>
        <dbReference type="Proteomes" id="UP000358366"/>
    </source>
</evidence>
<protein>
    <submittedName>
        <fullName evidence="1">Uncharacterized protein</fullName>
    </submittedName>
</protein>
<dbReference type="RefSeq" id="WP_186279130.1">
    <property type="nucleotide sequence ID" value="NZ_CABHNI010000047.1"/>
</dbReference>
<dbReference type="Proteomes" id="UP000358366">
    <property type="component" value="Unassembled WGS sequence"/>
</dbReference>
<name>A0A564UEX5_9FIRM</name>
<accession>A0A564UEX5</accession>
<evidence type="ECO:0000313" key="1">
    <source>
        <dbReference type="EMBL" id="VUX18085.1"/>
    </source>
</evidence>
<sequence length="216" mass="25940">MEKQEYIEEVNLIKEQNDTEFEIYPMAVEIIRPTIKNLSKRYVFARRKTDKGQIYYGISSFPDVAILDKKFKNISNKTISEEVWHQLKGCLEVKALETKLITKDQIEEVLSTKPDKLKKEIGQLIGEILWYKKVLYTNGVEWRCLYINEYSEELIKRIIGMVNERIDSEKENPNKDFDWWERFKDIEFKIVDECITKNCIENWDDFIAKIHKINWE</sequence>
<gene>
    <name evidence="1" type="ORF">DFSSTS7063_02520</name>
</gene>
<dbReference type="AlphaFoldDB" id="A0A564UEX5"/>
<organism evidence="1 2">
    <name type="scientific">Dorea formicigenerans</name>
    <dbReference type="NCBI Taxonomy" id="39486"/>
    <lineage>
        <taxon>Bacteria</taxon>
        <taxon>Bacillati</taxon>
        <taxon>Bacillota</taxon>
        <taxon>Clostridia</taxon>
        <taxon>Lachnospirales</taxon>
        <taxon>Lachnospiraceae</taxon>
        <taxon>Dorea</taxon>
    </lineage>
</organism>